<dbReference type="GO" id="GO:0016810">
    <property type="term" value="F:hydrolase activity, acting on carbon-nitrogen (but not peptide) bonds"/>
    <property type="evidence" value="ECO:0007669"/>
    <property type="project" value="InterPro"/>
</dbReference>
<dbReference type="InterPro" id="IPR011330">
    <property type="entry name" value="Glyco_hydro/deAcase_b/a-brl"/>
</dbReference>
<dbReference type="EMBL" id="BARW01009331">
    <property type="protein sequence ID" value="GAI79134.1"/>
    <property type="molecule type" value="Genomic_DNA"/>
</dbReference>
<dbReference type="PROSITE" id="PS51677">
    <property type="entry name" value="NODB"/>
    <property type="match status" value="1"/>
</dbReference>
<feature type="domain" description="NodB homology" evidence="4">
    <location>
        <begin position="96"/>
        <end position="234"/>
    </location>
</feature>
<feature type="compositionally biased region" description="Low complexity" evidence="3">
    <location>
        <begin position="1"/>
        <end position="10"/>
    </location>
</feature>
<dbReference type="GO" id="GO:0005975">
    <property type="term" value="P:carbohydrate metabolic process"/>
    <property type="evidence" value="ECO:0007669"/>
    <property type="project" value="InterPro"/>
</dbReference>
<dbReference type="PANTHER" id="PTHR34216:SF3">
    <property type="entry name" value="POLY-BETA-1,6-N-ACETYL-D-GLUCOSAMINE N-DEACETYLASE"/>
    <property type="match status" value="1"/>
</dbReference>
<evidence type="ECO:0000256" key="2">
    <source>
        <dbReference type="ARBA" id="ARBA00022729"/>
    </source>
</evidence>
<dbReference type="InterPro" id="IPR002509">
    <property type="entry name" value="NODB_dom"/>
</dbReference>
<evidence type="ECO:0000256" key="1">
    <source>
        <dbReference type="ARBA" id="ARBA00004613"/>
    </source>
</evidence>
<feature type="compositionally biased region" description="Pro residues" evidence="3">
    <location>
        <begin position="11"/>
        <end position="24"/>
    </location>
</feature>
<reference evidence="5" key="1">
    <citation type="journal article" date="2014" name="Front. Microbiol.">
        <title>High frequency of phylogenetically diverse reductive dehalogenase-homologous genes in deep subseafloor sedimentary metagenomes.</title>
        <authorList>
            <person name="Kawai M."/>
            <person name="Futagami T."/>
            <person name="Toyoda A."/>
            <person name="Takaki Y."/>
            <person name="Nishi S."/>
            <person name="Hori S."/>
            <person name="Arai W."/>
            <person name="Tsubouchi T."/>
            <person name="Morono Y."/>
            <person name="Uchiyama I."/>
            <person name="Ito T."/>
            <person name="Fujiyama A."/>
            <person name="Inagaki F."/>
            <person name="Takami H."/>
        </authorList>
    </citation>
    <scope>NUCLEOTIDE SEQUENCE</scope>
    <source>
        <strain evidence="5">Expedition CK06-06</strain>
    </source>
</reference>
<dbReference type="Gene3D" id="3.20.20.370">
    <property type="entry name" value="Glycoside hydrolase/deacetylase"/>
    <property type="match status" value="1"/>
</dbReference>
<dbReference type="InterPro" id="IPR051398">
    <property type="entry name" value="Polysacch_Deacetylase"/>
</dbReference>
<dbReference type="PANTHER" id="PTHR34216">
    <property type="match status" value="1"/>
</dbReference>
<dbReference type="GO" id="GO:0005576">
    <property type="term" value="C:extracellular region"/>
    <property type="evidence" value="ECO:0007669"/>
    <property type="project" value="UniProtKB-SubCell"/>
</dbReference>
<evidence type="ECO:0000313" key="5">
    <source>
        <dbReference type="EMBL" id="GAI79134.1"/>
    </source>
</evidence>
<protein>
    <recommendedName>
        <fullName evidence="4">NodB homology domain-containing protein</fullName>
    </recommendedName>
</protein>
<feature type="non-terminal residue" evidence="5">
    <location>
        <position position="234"/>
    </location>
</feature>
<organism evidence="5">
    <name type="scientific">marine sediment metagenome</name>
    <dbReference type="NCBI Taxonomy" id="412755"/>
    <lineage>
        <taxon>unclassified sequences</taxon>
        <taxon>metagenomes</taxon>
        <taxon>ecological metagenomes</taxon>
    </lineage>
</organism>
<feature type="region of interest" description="Disordered" evidence="3">
    <location>
        <begin position="1"/>
        <end position="24"/>
    </location>
</feature>
<comment type="subcellular location">
    <subcellularLocation>
        <location evidence="1">Secreted</location>
    </subcellularLocation>
</comment>
<keyword evidence="2" id="KW-0732">Signal</keyword>
<name>X1TGI1_9ZZZZ</name>
<dbReference type="AlphaFoldDB" id="X1TGI1"/>
<sequence length="234" mass="25721">MKRSQATPQTAPTPKPTPAGPQPPQIDFAAVRPNELGLIPVIMYHEIRGTVNSGPKLTRSVASFKEDLDVLYKAGFYPVNMGDVVENNIQVPPGKSPVVLTFDDARGSQFQLLETTNSLQVDPNSAVGVMEAFHKEHGDEWPLRGTFFVLPKSKATLDAFGQTGMGDQKMQYLVDKGFEIGNHSTFHKNMRPMNPAQIQEELGYANNMILAGAPKAQIRVFALPMGKYPRDKNA</sequence>
<accession>X1TGI1</accession>
<evidence type="ECO:0000256" key="3">
    <source>
        <dbReference type="SAM" id="MobiDB-lite"/>
    </source>
</evidence>
<dbReference type="Pfam" id="PF01522">
    <property type="entry name" value="Polysacc_deac_1"/>
    <property type="match status" value="1"/>
</dbReference>
<proteinExistence type="predicted"/>
<comment type="caution">
    <text evidence="5">The sequence shown here is derived from an EMBL/GenBank/DDBJ whole genome shotgun (WGS) entry which is preliminary data.</text>
</comment>
<dbReference type="SUPFAM" id="SSF88713">
    <property type="entry name" value="Glycoside hydrolase/deacetylase"/>
    <property type="match status" value="1"/>
</dbReference>
<gene>
    <name evidence="5" type="ORF">S12H4_18804</name>
</gene>
<evidence type="ECO:0000259" key="4">
    <source>
        <dbReference type="PROSITE" id="PS51677"/>
    </source>
</evidence>